<evidence type="ECO:0000259" key="1">
    <source>
        <dbReference type="SMART" id="SM01321"/>
    </source>
</evidence>
<feature type="domain" description="Transposase IS200-like" evidence="1">
    <location>
        <begin position="18"/>
        <end position="169"/>
    </location>
</feature>
<name>A0A0B0EDP4_9BACT</name>
<dbReference type="GO" id="GO:0004803">
    <property type="term" value="F:transposase activity"/>
    <property type="evidence" value="ECO:0007669"/>
    <property type="project" value="InterPro"/>
</dbReference>
<evidence type="ECO:0000313" key="3">
    <source>
        <dbReference type="Proteomes" id="UP000030652"/>
    </source>
</evidence>
<evidence type="ECO:0000313" key="2">
    <source>
        <dbReference type="EMBL" id="KHE91337.1"/>
    </source>
</evidence>
<dbReference type="EMBL" id="JRYO01000210">
    <property type="protein sequence ID" value="KHE91337.1"/>
    <property type="molecule type" value="Genomic_DNA"/>
</dbReference>
<gene>
    <name evidence="2" type="ORF">SCABRO_02921</name>
</gene>
<comment type="caution">
    <text evidence="2">The sequence shown here is derived from an EMBL/GenBank/DDBJ whole genome shotgun (WGS) entry which is preliminary data.</text>
</comment>
<protein>
    <recommendedName>
        <fullName evidence="1">Transposase IS200-like domain-containing protein</fullName>
    </recommendedName>
</protein>
<organism evidence="2 3">
    <name type="scientific">Candidatus Scalindua brodae</name>
    <dbReference type="NCBI Taxonomy" id="237368"/>
    <lineage>
        <taxon>Bacteria</taxon>
        <taxon>Pseudomonadati</taxon>
        <taxon>Planctomycetota</taxon>
        <taxon>Candidatus Brocadiia</taxon>
        <taxon>Candidatus Brocadiales</taxon>
        <taxon>Candidatus Scalinduaceae</taxon>
        <taxon>Candidatus Scalindua</taxon>
    </lineage>
</organism>
<accession>A0A0B0EDP4</accession>
<sequence>MKLKHGRRSIRLKGYDYSQAGAYFVTVCVQGRRCLLGNVDDNGVVLSTIGAFVYQCLGQIPVHFDSVELDEFVIMPNHVHAILIFDVGARFIVPYKRGFDKSNPYIRNNPMLLNSDTLGKVMRSFKAKATHMIRNVGNCSYFQWQRNYYEHIVRNEDSLNRIREYIIHNPMRWQFDRENPDYIHDNGGNKKMAQIEEMIYGKQHVGNS</sequence>
<dbReference type="GO" id="GO:0043565">
    <property type="term" value="F:sequence-specific DNA binding"/>
    <property type="evidence" value="ECO:0007669"/>
    <property type="project" value="TreeGrafter"/>
</dbReference>
<dbReference type="Proteomes" id="UP000030652">
    <property type="component" value="Unassembled WGS sequence"/>
</dbReference>
<dbReference type="InterPro" id="IPR036515">
    <property type="entry name" value="Transposase_17_sf"/>
</dbReference>
<dbReference type="SMART" id="SM01321">
    <property type="entry name" value="Y1_Tnp"/>
    <property type="match status" value="1"/>
</dbReference>
<dbReference type="Gene3D" id="3.30.70.1290">
    <property type="entry name" value="Transposase IS200-like"/>
    <property type="match status" value="1"/>
</dbReference>
<dbReference type="PANTHER" id="PTHR36966:SF1">
    <property type="entry name" value="REP-ASSOCIATED TYROSINE TRANSPOSASE"/>
    <property type="match status" value="1"/>
</dbReference>
<dbReference type="GO" id="GO:0006313">
    <property type="term" value="P:DNA transposition"/>
    <property type="evidence" value="ECO:0007669"/>
    <property type="project" value="InterPro"/>
</dbReference>
<dbReference type="PANTHER" id="PTHR36966">
    <property type="entry name" value="REP-ASSOCIATED TYROSINE TRANSPOSASE"/>
    <property type="match status" value="1"/>
</dbReference>
<dbReference type="SUPFAM" id="SSF143422">
    <property type="entry name" value="Transposase IS200-like"/>
    <property type="match status" value="1"/>
</dbReference>
<dbReference type="InterPro" id="IPR052715">
    <property type="entry name" value="RAYT_transposase"/>
</dbReference>
<proteinExistence type="predicted"/>
<dbReference type="InterPro" id="IPR002686">
    <property type="entry name" value="Transposase_17"/>
</dbReference>
<dbReference type="PATRIC" id="fig|237368.3.peg.3164"/>
<dbReference type="AlphaFoldDB" id="A0A0B0EDP4"/>
<dbReference type="eggNOG" id="COG1943">
    <property type="taxonomic scope" value="Bacteria"/>
</dbReference>
<reference evidence="2 3" key="1">
    <citation type="submission" date="2014-10" db="EMBL/GenBank/DDBJ databases">
        <title>Draft genome of anammox bacterium scalindua brodae, obtained using differential coverage binning of sequence data from two enrichment reactors.</title>
        <authorList>
            <person name="Speth D.R."/>
            <person name="Russ L."/>
            <person name="Kartal B."/>
            <person name="Op den Camp H.J."/>
            <person name="Dutilh B.E."/>
            <person name="Jetten M.S."/>
        </authorList>
    </citation>
    <scope>NUCLEOTIDE SEQUENCE [LARGE SCALE GENOMIC DNA]</scope>
    <source>
        <strain evidence="2">RU1</strain>
    </source>
</reference>